<feature type="region of interest" description="Disordered" evidence="1">
    <location>
        <begin position="24"/>
        <end position="51"/>
    </location>
</feature>
<protein>
    <submittedName>
        <fullName evidence="2">Uncharacterized protein</fullName>
    </submittedName>
</protein>
<name>A0A918B9V4_9ACTN</name>
<dbReference type="Proteomes" id="UP000620156">
    <property type="component" value="Unassembled WGS sequence"/>
</dbReference>
<evidence type="ECO:0000313" key="3">
    <source>
        <dbReference type="Proteomes" id="UP000620156"/>
    </source>
</evidence>
<dbReference type="AlphaFoldDB" id="A0A918B9V4"/>
<sequence length="51" mass="5673">MAAGEELRYAFEFRIEAPEFGDARNGSVTTMYEAGDPHPENNTARIGVEVR</sequence>
<dbReference type="EMBL" id="BMQK01000001">
    <property type="protein sequence ID" value="GGQ42418.1"/>
    <property type="molecule type" value="Genomic_DNA"/>
</dbReference>
<dbReference type="RefSeq" id="WP_189215236.1">
    <property type="nucleotide sequence ID" value="NZ_BMQK01000001.1"/>
</dbReference>
<accession>A0A918B9V4</accession>
<organism evidence="2 3">
    <name type="scientific">Streptomyces ruber</name>
    <dbReference type="NCBI Taxonomy" id="83378"/>
    <lineage>
        <taxon>Bacteria</taxon>
        <taxon>Bacillati</taxon>
        <taxon>Actinomycetota</taxon>
        <taxon>Actinomycetes</taxon>
        <taxon>Kitasatosporales</taxon>
        <taxon>Streptomycetaceae</taxon>
        <taxon>Streptomyces</taxon>
    </lineage>
</organism>
<proteinExistence type="predicted"/>
<evidence type="ECO:0000313" key="2">
    <source>
        <dbReference type="EMBL" id="GGQ42418.1"/>
    </source>
</evidence>
<reference evidence="2" key="2">
    <citation type="submission" date="2020-09" db="EMBL/GenBank/DDBJ databases">
        <authorList>
            <person name="Sun Q."/>
            <person name="Ohkuma M."/>
        </authorList>
    </citation>
    <scope>NUCLEOTIDE SEQUENCE</scope>
    <source>
        <strain evidence="2">JCM 3131</strain>
    </source>
</reference>
<gene>
    <name evidence="2" type="ORF">GCM10010145_09020</name>
</gene>
<keyword evidence="3" id="KW-1185">Reference proteome</keyword>
<comment type="caution">
    <text evidence="2">The sequence shown here is derived from an EMBL/GenBank/DDBJ whole genome shotgun (WGS) entry which is preliminary data.</text>
</comment>
<reference evidence="2" key="1">
    <citation type="journal article" date="2014" name="Int. J. Syst. Evol. Microbiol.">
        <title>Complete genome sequence of Corynebacterium casei LMG S-19264T (=DSM 44701T), isolated from a smear-ripened cheese.</title>
        <authorList>
            <consortium name="US DOE Joint Genome Institute (JGI-PGF)"/>
            <person name="Walter F."/>
            <person name="Albersmeier A."/>
            <person name="Kalinowski J."/>
            <person name="Ruckert C."/>
        </authorList>
    </citation>
    <scope>NUCLEOTIDE SEQUENCE</scope>
    <source>
        <strain evidence="2">JCM 3131</strain>
    </source>
</reference>
<evidence type="ECO:0000256" key="1">
    <source>
        <dbReference type="SAM" id="MobiDB-lite"/>
    </source>
</evidence>